<dbReference type="Proteomes" id="UP000007590">
    <property type="component" value="Chromosome"/>
</dbReference>
<keyword evidence="9" id="KW-1185">Reference proteome</keyword>
<evidence type="ECO:0000259" key="6">
    <source>
        <dbReference type="PROSITE" id="PS51736"/>
    </source>
</evidence>
<reference evidence="8" key="1">
    <citation type="submission" date="2012-02" db="EMBL/GenBank/DDBJ databases">
        <title>The complete genome of Solitalea canadensis DSM 3403.</title>
        <authorList>
            <consortium name="US DOE Joint Genome Institute (JGI-PGF)"/>
            <person name="Lucas S."/>
            <person name="Copeland A."/>
            <person name="Lapidus A."/>
            <person name="Glavina del Rio T."/>
            <person name="Dalin E."/>
            <person name="Tice H."/>
            <person name="Bruce D."/>
            <person name="Goodwin L."/>
            <person name="Pitluck S."/>
            <person name="Peters L."/>
            <person name="Ovchinnikova G."/>
            <person name="Lu M."/>
            <person name="Kyrpides N."/>
            <person name="Mavromatis K."/>
            <person name="Ivanova N."/>
            <person name="Brettin T."/>
            <person name="Detter J.C."/>
            <person name="Han C."/>
            <person name="Larimer F."/>
            <person name="Land M."/>
            <person name="Hauser L."/>
            <person name="Markowitz V."/>
            <person name="Cheng J.-F."/>
            <person name="Hugenholtz P."/>
            <person name="Woyke T."/>
            <person name="Wu D."/>
            <person name="Spring S."/>
            <person name="Schroeder M."/>
            <person name="Kopitz M."/>
            <person name="Brambilla E."/>
            <person name="Klenk H.-P."/>
            <person name="Eisen J.A."/>
        </authorList>
    </citation>
    <scope>NUCLEOTIDE SEQUENCE</scope>
    <source>
        <strain evidence="8">DSM 3403</strain>
    </source>
</reference>
<evidence type="ECO:0000256" key="5">
    <source>
        <dbReference type="PROSITE-ProRule" id="PRU10137"/>
    </source>
</evidence>
<dbReference type="eggNOG" id="COG1961">
    <property type="taxonomic scope" value="Bacteria"/>
</dbReference>
<evidence type="ECO:0000259" key="7">
    <source>
        <dbReference type="PROSITE" id="PS51737"/>
    </source>
</evidence>
<dbReference type="SUPFAM" id="SSF53041">
    <property type="entry name" value="Resolvase-like"/>
    <property type="match status" value="1"/>
</dbReference>
<dbReference type="HOGENOM" id="CLU_010686_17_0_10"/>
<name>H8KR49_SOLCM</name>
<dbReference type="GO" id="GO:0000150">
    <property type="term" value="F:DNA strand exchange activity"/>
    <property type="evidence" value="ECO:0007669"/>
    <property type="project" value="InterPro"/>
</dbReference>
<dbReference type="OrthoDB" id="9815006at2"/>
<evidence type="ECO:0000256" key="2">
    <source>
        <dbReference type="ARBA" id="ARBA00023125"/>
    </source>
</evidence>
<dbReference type="Pfam" id="PF07508">
    <property type="entry name" value="Recombinase"/>
    <property type="match status" value="1"/>
</dbReference>
<protein>
    <submittedName>
        <fullName evidence="8">Site-specific recombinase, DNA invertase Pin</fullName>
    </submittedName>
</protein>
<gene>
    <name evidence="8" type="ordered locus">Solca_2210</name>
</gene>
<dbReference type="InterPro" id="IPR038109">
    <property type="entry name" value="DNA_bind_recomb_sf"/>
</dbReference>
<feature type="domain" description="Recombinase" evidence="7">
    <location>
        <begin position="158"/>
        <end position="268"/>
    </location>
</feature>
<dbReference type="RefSeq" id="WP_014680482.1">
    <property type="nucleotide sequence ID" value="NC_017770.1"/>
</dbReference>
<organism evidence="8 9">
    <name type="scientific">Solitalea canadensis (strain ATCC 29591 / DSM 3403 / JCM 21819 / LMG 8368 / NBRC 15130 / NCIMB 12057 / USAM 9D)</name>
    <name type="common">Flexibacter canadensis</name>
    <dbReference type="NCBI Taxonomy" id="929556"/>
    <lineage>
        <taxon>Bacteria</taxon>
        <taxon>Pseudomonadati</taxon>
        <taxon>Bacteroidota</taxon>
        <taxon>Sphingobacteriia</taxon>
        <taxon>Sphingobacteriales</taxon>
        <taxon>Sphingobacteriaceae</taxon>
        <taxon>Solitalea</taxon>
    </lineage>
</organism>
<evidence type="ECO:0000256" key="4">
    <source>
        <dbReference type="PIRSR" id="PIRSR606118-50"/>
    </source>
</evidence>
<dbReference type="PROSITE" id="PS51737">
    <property type="entry name" value="RECOMBINASE_DNA_BIND"/>
    <property type="match status" value="1"/>
</dbReference>
<dbReference type="GO" id="GO:0003677">
    <property type="term" value="F:DNA binding"/>
    <property type="evidence" value="ECO:0007669"/>
    <property type="project" value="UniProtKB-KW"/>
</dbReference>
<dbReference type="InterPro" id="IPR011109">
    <property type="entry name" value="DNA_bind_recombinase_dom"/>
</dbReference>
<dbReference type="InterPro" id="IPR050639">
    <property type="entry name" value="SSR_resolvase"/>
</dbReference>
<dbReference type="STRING" id="929556.Solca_2210"/>
<dbReference type="InterPro" id="IPR025827">
    <property type="entry name" value="Zn_ribbon_recom_dom"/>
</dbReference>
<dbReference type="PANTHER" id="PTHR30461">
    <property type="entry name" value="DNA-INVERTASE FROM LAMBDOID PROPHAGE"/>
    <property type="match status" value="1"/>
</dbReference>
<dbReference type="InterPro" id="IPR036162">
    <property type="entry name" value="Resolvase-like_N_sf"/>
</dbReference>
<accession>H8KR49</accession>
<dbReference type="Pfam" id="PF13408">
    <property type="entry name" value="Zn_ribbon_recom"/>
    <property type="match status" value="1"/>
</dbReference>
<dbReference type="GO" id="GO:0015074">
    <property type="term" value="P:DNA integration"/>
    <property type="evidence" value="ECO:0007669"/>
    <property type="project" value="UniProtKB-KW"/>
</dbReference>
<dbReference type="Gene3D" id="3.90.1750.20">
    <property type="entry name" value="Putative Large Serine Recombinase, Chain B, Domain 2"/>
    <property type="match status" value="1"/>
</dbReference>
<keyword evidence="1" id="KW-0229">DNA integration</keyword>
<dbReference type="SMART" id="SM00857">
    <property type="entry name" value="Resolvase"/>
    <property type="match status" value="1"/>
</dbReference>
<feature type="domain" description="Resolvase/invertase-type recombinase catalytic" evidence="6">
    <location>
        <begin position="3"/>
        <end position="151"/>
    </location>
</feature>
<evidence type="ECO:0000256" key="3">
    <source>
        <dbReference type="ARBA" id="ARBA00023172"/>
    </source>
</evidence>
<dbReference type="CDD" id="cd00338">
    <property type="entry name" value="Ser_Recombinase"/>
    <property type="match status" value="1"/>
</dbReference>
<feature type="active site" description="O-(5'-phospho-DNA)-serine intermediate" evidence="4 5">
    <location>
        <position position="11"/>
    </location>
</feature>
<dbReference type="KEGG" id="scn:Solca_2210"/>
<dbReference type="AlphaFoldDB" id="H8KR49"/>
<dbReference type="PROSITE" id="PS00397">
    <property type="entry name" value="RECOMBINASES_1"/>
    <property type="match status" value="1"/>
</dbReference>
<keyword evidence="2" id="KW-0238">DNA-binding</keyword>
<dbReference type="EMBL" id="CP003349">
    <property type="protein sequence ID" value="AFD07255.1"/>
    <property type="molecule type" value="Genomic_DNA"/>
</dbReference>
<dbReference type="InterPro" id="IPR006119">
    <property type="entry name" value="Resolv_N"/>
</dbReference>
<dbReference type="PROSITE" id="PS51736">
    <property type="entry name" value="RECOMBINASES_3"/>
    <property type="match status" value="1"/>
</dbReference>
<sequence length="491" mass="56805">MKTADLYIRVSTDEQADKGYSLRSQEDTLLKYCELNSIKIRNIISEDHSAKTFIRPEWTKLLVNLKKNKGKTDLILFTKWDRFSRNASDAYLMISALRKLGVEPMAIEQPLDTTIPENKMMLAVYLTAPEIENDRRALNTFYGIRQAKKEGRWMGIAPIGYVNKTYENGKKYIALIEPQASIMRWVFEEIAQGIYSSEQILKMAREKGLICSKNNFYTAIKNPCYCGKITLAKFKDEEARLIQGQHESLISESLFYKVQDILMGRKKQYGTPVVSPEMLPLRGFLKCPKCTRMLTGSASKGRNKYFYYYHCTSSCGCRFRADLVNQSFIDNLKNFIPRPGMIELYKGVIIDQFNNKTKFSKDERRKIVVLIEAQNNRLSKARELLLVNDIDPTDYRLIKKECEEKIIRLEAQLNNLTLDPLHKNDLNLLLEKVALNLSKLDIIYTNSNSEAKRMIIGSIYPEKLTFDGFQHRTTYVNEAISEQEQKLWSLG</sequence>
<keyword evidence="3" id="KW-0233">DNA recombination</keyword>
<evidence type="ECO:0000313" key="9">
    <source>
        <dbReference type="Proteomes" id="UP000007590"/>
    </source>
</evidence>
<dbReference type="Pfam" id="PF00239">
    <property type="entry name" value="Resolvase"/>
    <property type="match status" value="1"/>
</dbReference>
<evidence type="ECO:0000313" key="8">
    <source>
        <dbReference type="EMBL" id="AFD07255.1"/>
    </source>
</evidence>
<dbReference type="PANTHER" id="PTHR30461:SF23">
    <property type="entry name" value="DNA RECOMBINASE-RELATED"/>
    <property type="match status" value="1"/>
</dbReference>
<dbReference type="InterPro" id="IPR006118">
    <property type="entry name" value="Recombinase_CS"/>
</dbReference>
<evidence type="ECO:0000256" key="1">
    <source>
        <dbReference type="ARBA" id="ARBA00022908"/>
    </source>
</evidence>
<proteinExistence type="predicted"/>
<dbReference type="Gene3D" id="3.40.50.1390">
    <property type="entry name" value="Resolvase, N-terminal catalytic domain"/>
    <property type="match status" value="1"/>
</dbReference>